<dbReference type="Gene3D" id="3.40.50.300">
    <property type="entry name" value="P-loop containing nucleotide triphosphate hydrolases"/>
    <property type="match status" value="1"/>
</dbReference>
<dbReference type="InterPro" id="IPR050166">
    <property type="entry name" value="ABC_transporter_ATP-bind"/>
</dbReference>
<dbReference type="GO" id="GO:0005524">
    <property type="term" value="F:ATP binding"/>
    <property type="evidence" value="ECO:0007669"/>
    <property type="project" value="UniProtKB-KW"/>
</dbReference>
<sequence length="300" mass="31931">MLRDANLRDTPQPPDADTNASALALGDRERGVTSSETLDPSPHSSPDRERGARGIAVTVRDLHKSFDGNAVISGLDLFLPAGGFTAVVGRSGCGKSTLLRLILGLEAPTAGRVALDAGEPGLRRSERPRRIMFQEPRLLPWARVVDNVAVGLSGIGTKPERRERALVALDQVGLADKAGAWPATLSGGQRQRVALARALVSGPGLLALDEPLGALDALTRIGMQDLIERIWRADGFTALLVTHDVGEAVAMADRILVVDSGRIALDLRVDVPRPRRRGDPDLARLEGRILEHLLGAPQAA</sequence>
<dbReference type="SMART" id="SM00382">
    <property type="entry name" value="AAA"/>
    <property type="match status" value="1"/>
</dbReference>
<dbReference type="InterPro" id="IPR027417">
    <property type="entry name" value="P-loop_NTPase"/>
</dbReference>
<dbReference type="Proteomes" id="UP001055117">
    <property type="component" value="Unassembled WGS sequence"/>
</dbReference>
<evidence type="ECO:0000256" key="5">
    <source>
        <dbReference type="ARBA" id="ARBA00022840"/>
    </source>
</evidence>
<evidence type="ECO:0000259" key="9">
    <source>
        <dbReference type="PROSITE" id="PS50893"/>
    </source>
</evidence>
<keyword evidence="6" id="KW-1278">Translocase</keyword>
<dbReference type="EMBL" id="BPQG01000006">
    <property type="protein sequence ID" value="GJD42833.1"/>
    <property type="molecule type" value="Genomic_DNA"/>
</dbReference>
<keyword evidence="5 10" id="KW-0067">ATP-binding</keyword>
<proteinExistence type="inferred from homology"/>
<comment type="similarity">
    <text evidence="1">Belongs to the ABC transporter superfamily.</text>
</comment>
<reference evidence="10 11" key="1">
    <citation type="journal article" date="2021" name="Front. Microbiol.">
        <title>Comprehensive Comparative Genomics and Phenotyping of Methylobacterium Species.</title>
        <authorList>
            <person name="Alessa O."/>
            <person name="Ogura Y."/>
            <person name="Fujitani Y."/>
            <person name="Takami H."/>
            <person name="Hayashi T."/>
            <person name="Sahin N."/>
            <person name="Tani A."/>
        </authorList>
    </citation>
    <scope>NUCLEOTIDE SEQUENCE [LARGE SCALE GENOMIC DNA]</scope>
    <source>
        <strain evidence="10 11">DSM 23679</strain>
    </source>
</reference>
<protein>
    <submittedName>
        <fullName evidence="10">Aliphatic sulfonates import ATP-binding protein SsuB</fullName>
    </submittedName>
</protein>
<dbReference type="PANTHER" id="PTHR42788:SF17">
    <property type="entry name" value="ALIPHATIC SULFONATES IMPORT ATP-BINDING PROTEIN SSUB"/>
    <property type="match status" value="1"/>
</dbReference>
<name>A0ABQ4QCA2_9HYPH</name>
<dbReference type="Pfam" id="PF00005">
    <property type="entry name" value="ABC_tran"/>
    <property type="match status" value="1"/>
</dbReference>
<evidence type="ECO:0000256" key="6">
    <source>
        <dbReference type="ARBA" id="ARBA00022967"/>
    </source>
</evidence>
<keyword evidence="11" id="KW-1185">Reference proteome</keyword>
<evidence type="ECO:0000256" key="4">
    <source>
        <dbReference type="ARBA" id="ARBA00022741"/>
    </source>
</evidence>
<dbReference type="InterPro" id="IPR017871">
    <property type="entry name" value="ABC_transporter-like_CS"/>
</dbReference>
<dbReference type="InterPro" id="IPR003439">
    <property type="entry name" value="ABC_transporter-like_ATP-bd"/>
</dbReference>
<keyword evidence="2" id="KW-0813">Transport</keyword>
<evidence type="ECO:0000313" key="11">
    <source>
        <dbReference type="Proteomes" id="UP001055117"/>
    </source>
</evidence>
<dbReference type="InterPro" id="IPR003593">
    <property type="entry name" value="AAA+_ATPase"/>
</dbReference>
<evidence type="ECO:0000256" key="7">
    <source>
        <dbReference type="ARBA" id="ARBA00023136"/>
    </source>
</evidence>
<organism evidence="10 11">
    <name type="scientific">Methylobacterium cerastii</name>
    <dbReference type="NCBI Taxonomy" id="932741"/>
    <lineage>
        <taxon>Bacteria</taxon>
        <taxon>Pseudomonadati</taxon>
        <taxon>Pseudomonadota</taxon>
        <taxon>Alphaproteobacteria</taxon>
        <taxon>Hyphomicrobiales</taxon>
        <taxon>Methylobacteriaceae</taxon>
        <taxon>Methylobacterium</taxon>
    </lineage>
</organism>
<keyword evidence="7" id="KW-0472">Membrane</keyword>
<gene>
    <name evidence="10" type="primary">ssuB_1</name>
    <name evidence="10" type="ORF">AFCDBAGC_0674</name>
</gene>
<evidence type="ECO:0000256" key="2">
    <source>
        <dbReference type="ARBA" id="ARBA00022448"/>
    </source>
</evidence>
<dbReference type="SUPFAM" id="SSF52540">
    <property type="entry name" value="P-loop containing nucleoside triphosphate hydrolases"/>
    <property type="match status" value="1"/>
</dbReference>
<dbReference type="PROSITE" id="PS00211">
    <property type="entry name" value="ABC_TRANSPORTER_1"/>
    <property type="match status" value="1"/>
</dbReference>
<feature type="region of interest" description="Disordered" evidence="8">
    <location>
        <begin position="1"/>
        <end position="52"/>
    </location>
</feature>
<dbReference type="PROSITE" id="PS50893">
    <property type="entry name" value="ABC_TRANSPORTER_2"/>
    <property type="match status" value="1"/>
</dbReference>
<accession>A0ABQ4QCA2</accession>
<keyword evidence="3" id="KW-1003">Cell membrane</keyword>
<feature type="compositionally biased region" description="Polar residues" evidence="8">
    <location>
        <begin position="32"/>
        <end position="44"/>
    </location>
</feature>
<comment type="caution">
    <text evidence="10">The sequence shown here is derived from an EMBL/GenBank/DDBJ whole genome shotgun (WGS) entry which is preliminary data.</text>
</comment>
<dbReference type="RefSeq" id="WP_147827792.1">
    <property type="nucleotide sequence ID" value="NZ_BPQG01000006.1"/>
</dbReference>
<evidence type="ECO:0000313" key="10">
    <source>
        <dbReference type="EMBL" id="GJD42833.1"/>
    </source>
</evidence>
<keyword evidence="4" id="KW-0547">Nucleotide-binding</keyword>
<evidence type="ECO:0000256" key="8">
    <source>
        <dbReference type="SAM" id="MobiDB-lite"/>
    </source>
</evidence>
<evidence type="ECO:0000256" key="3">
    <source>
        <dbReference type="ARBA" id="ARBA00022475"/>
    </source>
</evidence>
<dbReference type="PANTHER" id="PTHR42788">
    <property type="entry name" value="TAURINE IMPORT ATP-BINDING PROTEIN-RELATED"/>
    <property type="match status" value="1"/>
</dbReference>
<evidence type="ECO:0000256" key="1">
    <source>
        <dbReference type="ARBA" id="ARBA00005417"/>
    </source>
</evidence>
<feature type="domain" description="ABC transporter" evidence="9">
    <location>
        <begin position="57"/>
        <end position="285"/>
    </location>
</feature>